<name>A0AC59YJD1_RANTA</name>
<organism evidence="1 2">
    <name type="scientific">Rangifer tarandus platyrhynchus</name>
    <name type="common">Svalbard reindeer</name>
    <dbReference type="NCBI Taxonomy" id="3082113"/>
    <lineage>
        <taxon>Eukaryota</taxon>
        <taxon>Metazoa</taxon>
        <taxon>Chordata</taxon>
        <taxon>Craniata</taxon>
        <taxon>Vertebrata</taxon>
        <taxon>Euteleostomi</taxon>
        <taxon>Mammalia</taxon>
        <taxon>Eutheria</taxon>
        <taxon>Laurasiatheria</taxon>
        <taxon>Artiodactyla</taxon>
        <taxon>Ruminantia</taxon>
        <taxon>Pecora</taxon>
        <taxon>Cervidae</taxon>
        <taxon>Odocoileinae</taxon>
        <taxon>Rangifer</taxon>
    </lineage>
</organism>
<sequence length="230" mass="25138">MPPSASRQPQGCPLLTSGPRAHVEADTVPARRCHISLVELAEDAASLRVKSEPWFWRPRRPYGEPWAVSMFVPIRTDHWYLKRSCPCSFRLICDETNMVHFFFGIKSQLEEPPGPHGTSRKGLWCPCLSGSPPAKEAVVCGRSSATGPDTASLVVSLPFSDRTCFGSVSEHGSSSGVLDSGVKAKCKPWDPGLQSEIVPLREVEGDPALSCLCLSVVLEEKLFVVDSLYL</sequence>
<accession>A0AC59YJD1</accession>
<dbReference type="EMBL" id="OX596100">
    <property type="protein sequence ID" value="CAM9753079.1"/>
    <property type="molecule type" value="Genomic_DNA"/>
</dbReference>
<reference evidence="1" key="2">
    <citation type="submission" date="2025-03" db="EMBL/GenBank/DDBJ databases">
        <authorList>
            <consortium name="ELIXIR-Norway"/>
            <consortium name="Elixir Norway"/>
        </authorList>
    </citation>
    <scope>NUCLEOTIDE SEQUENCE</scope>
</reference>
<gene>
    <name evidence="1" type="ORF">MRATA1EN22A_LOCUS6978</name>
</gene>
<dbReference type="Proteomes" id="UP001162501">
    <property type="component" value="Chromosome 16"/>
</dbReference>
<reference evidence="1" key="1">
    <citation type="submission" date="2023-05" db="EMBL/GenBank/DDBJ databases">
        <authorList>
            <consortium name="ELIXIR-Norway"/>
        </authorList>
    </citation>
    <scope>NUCLEOTIDE SEQUENCE</scope>
</reference>
<proteinExistence type="predicted"/>
<protein>
    <submittedName>
        <fullName evidence="1">Uncharacterized protein</fullName>
    </submittedName>
</protein>
<evidence type="ECO:0000313" key="2">
    <source>
        <dbReference type="Proteomes" id="UP001162501"/>
    </source>
</evidence>
<evidence type="ECO:0000313" key="1">
    <source>
        <dbReference type="EMBL" id="CAM9753079.1"/>
    </source>
</evidence>